<keyword evidence="1" id="KW-0472">Membrane</keyword>
<evidence type="ECO:0000256" key="1">
    <source>
        <dbReference type="SAM" id="Phobius"/>
    </source>
</evidence>
<reference evidence="2 3" key="1">
    <citation type="submission" date="2015-03" db="EMBL/GenBank/DDBJ databases">
        <authorList>
            <person name="Hassan Y.I."/>
            <person name="Lepp D."/>
            <person name="Li X.-Z."/>
            <person name="Zhou T."/>
        </authorList>
    </citation>
    <scope>NUCLEOTIDE SEQUENCE [LARGE SCALE GENOMIC DNA]</scope>
    <source>
        <strain evidence="2 3">BD-c194</strain>
    </source>
</reference>
<evidence type="ECO:0000313" key="3">
    <source>
        <dbReference type="Proteomes" id="UP000033632"/>
    </source>
</evidence>
<keyword evidence="1" id="KW-0812">Transmembrane</keyword>
<evidence type="ECO:0000313" key="2">
    <source>
        <dbReference type="EMBL" id="KKB13597.1"/>
    </source>
</evidence>
<dbReference type="AlphaFoldDB" id="A0A0F5FZJ1"/>
<evidence type="ECO:0008006" key="4">
    <source>
        <dbReference type="Google" id="ProtNLM"/>
    </source>
</evidence>
<accession>A0A0F5FZJ1</accession>
<protein>
    <recommendedName>
        <fullName evidence="4">DUF2628 domain-containing protein</fullName>
    </recommendedName>
</protein>
<dbReference type="RefSeq" id="WP_046106706.1">
    <property type="nucleotide sequence ID" value="NZ_JZEX01000021.1"/>
</dbReference>
<dbReference type="PATRIC" id="fig|443610.3.peg.2645"/>
<feature type="transmembrane region" description="Helical" evidence="1">
    <location>
        <begin position="69"/>
        <end position="90"/>
    </location>
</feature>
<keyword evidence="3" id="KW-1185">Reference proteome</keyword>
<dbReference type="Pfam" id="PF10947">
    <property type="entry name" value="DUF2628"/>
    <property type="match status" value="1"/>
</dbReference>
<dbReference type="EMBL" id="JZEX01000021">
    <property type="protein sequence ID" value="KKB13597.1"/>
    <property type="molecule type" value="Genomic_DNA"/>
</dbReference>
<sequence>MTLYAIYEPKFGKIDEAPQAVPEKFSWAATLLPPVFLLRHGLWLELLGYAAALVALVFAAPFIGGSAAFWLYVLLAAWLGFAAASIRGAALRRGGWRYRADLTAPAEDTARLVWLKLGRDT</sequence>
<dbReference type="InterPro" id="IPR024399">
    <property type="entry name" value="DUF2628"/>
</dbReference>
<name>A0A0F5FZJ1_9HYPH</name>
<dbReference type="OrthoDB" id="7951051at2"/>
<organism evidence="2 3">
    <name type="scientific">Devosia geojensis</name>
    <dbReference type="NCBI Taxonomy" id="443610"/>
    <lineage>
        <taxon>Bacteria</taxon>
        <taxon>Pseudomonadati</taxon>
        <taxon>Pseudomonadota</taxon>
        <taxon>Alphaproteobacteria</taxon>
        <taxon>Hyphomicrobiales</taxon>
        <taxon>Devosiaceae</taxon>
        <taxon>Devosia</taxon>
    </lineage>
</organism>
<dbReference type="Proteomes" id="UP000033632">
    <property type="component" value="Unassembled WGS sequence"/>
</dbReference>
<comment type="caution">
    <text evidence="2">The sequence shown here is derived from an EMBL/GenBank/DDBJ whole genome shotgun (WGS) entry which is preliminary data.</text>
</comment>
<dbReference type="STRING" id="443610.VE25_00950"/>
<feature type="transmembrane region" description="Helical" evidence="1">
    <location>
        <begin position="42"/>
        <end position="63"/>
    </location>
</feature>
<proteinExistence type="predicted"/>
<keyword evidence="1" id="KW-1133">Transmembrane helix</keyword>
<gene>
    <name evidence="2" type="ORF">VE25_00950</name>
</gene>